<keyword evidence="1 3" id="KW-0479">Metal-binding</keyword>
<dbReference type="PANTHER" id="PTHR24103">
    <property type="entry name" value="E3 UBIQUITIN-PROTEIN LIGASE TRIM"/>
    <property type="match status" value="1"/>
</dbReference>
<dbReference type="Pfam" id="PF13765">
    <property type="entry name" value="PRY"/>
    <property type="match status" value="1"/>
</dbReference>
<dbReference type="InterPro" id="IPR003877">
    <property type="entry name" value="SPRY_dom"/>
</dbReference>
<dbReference type="SMART" id="SM00336">
    <property type="entry name" value="BBOX"/>
    <property type="match status" value="1"/>
</dbReference>
<evidence type="ECO:0000313" key="8">
    <source>
        <dbReference type="Proteomes" id="UP000694523"/>
    </source>
</evidence>
<dbReference type="SMART" id="SM00589">
    <property type="entry name" value="PRY"/>
    <property type="match status" value="1"/>
</dbReference>
<feature type="coiled-coil region" evidence="4">
    <location>
        <begin position="129"/>
        <end position="175"/>
    </location>
</feature>
<dbReference type="InterPro" id="IPR050143">
    <property type="entry name" value="TRIM/RBCC"/>
</dbReference>
<reference evidence="7" key="1">
    <citation type="submission" date="2025-08" db="UniProtKB">
        <authorList>
            <consortium name="Ensembl"/>
        </authorList>
    </citation>
    <scope>IDENTIFICATION</scope>
</reference>
<accession>A0A8C6UB73</accession>
<dbReference type="InterPro" id="IPR006574">
    <property type="entry name" value="PRY"/>
</dbReference>
<dbReference type="CDD" id="cd12893">
    <property type="entry name" value="SPRY_PRY_TRIM35"/>
    <property type="match status" value="1"/>
</dbReference>
<dbReference type="Pfam" id="PF00643">
    <property type="entry name" value="zf-B_box"/>
    <property type="match status" value="1"/>
</dbReference>
<name>A0A8C6UB73_9GOBI</name>
<evidence type="ECO:0000256" key="2">
    <source>
        <dbReference type="ARBA" id="ARBA00022833"/>
    </source>
</evidence>
<evidence type="ECO:0000313" key="7">
    <source>
        <dbReference type="Ensembl" id="ENSNMLP00000032529.1"/>
    </source>
</evidence>
<keyword evidence="1 3" id="KW-0863">Zinc-finger</keyword>
<keyword evidence="4" id="KW-0175">Coiled coil</keyword>
<organism evidence="7 8">
    <name type="scientific">Neogobius melanostomus</name>
    <name type="common">round goby</name>
    <dbReference type="NCBI Taxonomy" id="47308"/>
    <lineage>
        <taxon>Eukaryota</taxon>
        <taxon>Metazoa</taxon>
        <taxon>Chordata</taxon>
        <taxon>Craniata</taxon>
        <taxon>Vertebrata</taxon>
        <taxon>Euteleostomi</taxon>
        <taxon>Actinopterygii</taxon>
        <taxon>Neopterygii</taxon>
        <taxon>Teleostei</taxon>
        <taxon>Neoteleostei</taxon>
        <taxon>Acanthomorphata</taxon>
        <taxon>Gobiaria</taxon>
        <taxon>Gobiiformes</taxon>
        <taxon>Gobioidei</taxon>
        <taxon>Gobiidae</taxon>
        <taxon>Benthophilinae</taxon>
        <taxon>Neogobiini</taxon>
        <taxon>Neogobius</taxon>
    </lineage>
</organism>
<dbReference type="InterPro" id="IPR003879">
    <property type="entry name" value="Butyrophylin_SPRY"/>
</dbReference>
<dbReference type="GO" id="GO:0008270">
    <property type="term" value="F:zinc ion binding"/>
    <property type="evidence" value="ECO:0007669"/>
    <property type="project" value="UniProtKB-KW"/>
</dbReference>
<dbReference type="Gene3D" id="2.60.120.920">
    <property type="match status" value="1"/>
</dbReference>
<dbReference type="PRINTS" id="PR01407">
    <property type="entry name" value="BUTYPHLNCDUF"/>
</dbReference>
<dbReference type="SUPFAM" id="SSF57845">
    <property type="entry name" value="B-box zinc-binding domain"/>
    <property type="match status" value="1"/>
</dbReference>
<dbReference type="Proteomes" id="UP000694523">
    <property type="component" value="Unplaced"/>
</dbReference>
<keyword evidence="8" id="KW-1185">Reference proteome</keyword>
<dbReference type="PROSITE" id="PS50188">
    <property type="entry name" value="B302_SPRY"/>
    <property type="match status" value="1"/>
</dbReference>
<dbReference type="SMART" id="SM00449">
    <property type="entry name" value="SPRY"/>
    <property type="match status" value="1"/>
</dbReference>
<dbReference type="Pfam" id="PF00622">
    <property type="entry name" value="SPRY"/>
    <property type="match status" value="1"/>
</dbReference>
<evidence type="ECO:0000259" key="6">
    <source>
        <dbReference type="PROSITE" id="PS50188"/>
    </source>
</evidence>
<protein>
    <submittedName>
        <fullName evidence="7">Uncharacterized protein</fullName>
    </submittedName>
</protein>
<proteinExistence type="predicted"/>
<dbReference type="AlphaFoldDB" id="A0A8C6UB73"/>
<evidence type="ECO:0000256" key="3">
    <source>
        <dbReference type="PROSITE-ProRule" id="PRU00024"/>
    </source>
</evidence>
<dbReference type="SUPFAM" id="SSF49899">
    <property type="entry name" value="Concanavalin A-like lectins/glucanases"/>
    <property type="match status" value="1"/>
</dbReference>
<dbReference type="InterPro" id="IPR000315">
    <property type="entry name" value="Znf_B-box"/>
</dbReference>
<reference evidence="7" key="2">
    <citation type="submission" date="2025-09" db="UniProtKB">
        <authorList>
            <consortium name="Ensembl"/>
        </authorList>
    </citation>
    <scope>IDENTIFICATION</scope>
</reference>
<feature type="domain" description="B30.2/SPRY" evidence="6">
    <location>
        <begin position="217"/>
        <end position="407"/>
    </location>
</feature>
<evidence type="ECO:0000256" key="1">
    <source>
        <dbReference type="ARBA" id="ARBA00022771"/>
    </source>
</evidence>
<sequence>MASCSEEDPCCAVCHDIYTDPVAKRQSRRSACKLHSEELKLFCTEHQEPVCLVCRDSEKHIGHKFRPIDEAAPVFRSKLEEDLQIIKEKLLSLNECKDRFSAAEVHVKTQVRHTERQIRRQFKKFHEFLEEQEEERIRALKEEGRQKRQSFKDKMADLSEEIEVLSKIIATTEEQLKATDVFFLLEYKSEKERLQECPLLDDLQVEPGSLVDQVKHLGNLAFNIWTNMKDLVQFHPVVLDPNTAHPELALSEDLTGLSFREGQKLPENPERFEMYRWVLGSEGVTSGSHSWDVEVTGDGWTVGVVSESVERKTPVNSGVWKIFLYHGKYFAFSPPDPLIPLSVKKKLQRVRVNVDFNGGTVSFFDANSKKTLHVFLYTLDETVFPYFETFSDEQLNILPIQFSSIVFNPSV</sequence>
<dbReference type="InterPro" id="IPR013320">
    <property type="entry name" value="ConA-like_dom_sf"/>
</dbReference>
<dbReference type="Ensembl" id="ENSNMLT00000036218.1">
    <property type="protein sequence ID" value="ENSNMLP00000032529.1"/>
    <property type="gene ID" value="ENSNMLG00000020310.1"/>
</dbReference>
<dbReference type="InterPro" id="IPR043136">
    <property type="entry name" value="B30.2/SPRY_sf"/>
</dbReference>
<keyword evidence="2" id="KW-0862">Zinc</keyword>
<dbReference type="PROSITE" id="PS50119">
    <property type="entry name" value="ZF_BBOX"/>
    <property type="match status" value="1"/>
</dbReference>
<dbReference type="Gene3D" id="3.30.160.60">
    <property type="entry name" value="Classic Zinc Finger"/>
    <property type="match status" value="1"/>
</dbReference>
<evidence type="ECO:0000256" key="4">
    <source>
        <dbReference type="SAM" id="Coils"/>
    </source>
</evidence>
<feature type="domain" description="B box-type" evidence="5">
    <location>
        <begin position="27"/>
        <end position="68"/>
    </location>
</feature>
<dbReference type="InterPro" id="IPR001870">
    <property type="entry name" value="B30.2/SPRY"/>
</dbReference>
<evidence type="ECO:0000259" key="5">
    <source>
        <dbReference type="PROSITE" id="PS50119"/>
    </source>
</evidence>